<proteinExistence type="predicted"/>
<dbReference type="PANTHER" id="PTHR46825">
    <property type="entry name" value="D-ALANYL-D-ALANINE-CARBOXYPEPTIDASE/ENDOPEPTIDASE AMPH"/>
    <property type="match status" value="1"/>
</dbReference>
<protein>
    <recommendedName>
        <fullName evidence="3">Beta-lactamase-related domain-containing protein</fullName>
    </recommendedName>
</protein>
<dbReference type="Proteomes" id="UP000095094">
    <property type="component" value="Unassembled WGS sequence"/>
</dbReference>
<dbReference type="InterPro" id="IPR050491">
    <property type="entry name" value="AmpC-like"/>
</dbReference>
<dbReference type="SUPFAM" id="SSF56601">
    <property type="entry name" value="beta-lactamase/transpeptidase-like"/>
    <property type="match status" value="1"/>
</dbReference>
<evidence type="ECO:0000259" key="3">
    <source>
        <dbReference type="Pfam" id="PF00144"/>
    </source>
</evidence>
<comment type="subcellular location">
    <subcellularLocation>
        <location evidence="1">Membrane</location>
    </subcellularLocation>
</comment>
<dbReference type="InterPro" id="IPR012338">
    <property type="entry name" value="Beta-lactam/transpept-like"/>
</dbReference>
<evidence type="ECO:0000256" key="1">
    <source>
        <dbReference type="ARBA" id="ARBA00004370"/>
    </source>
</evidence>
<name>A0A1E5H6T0_9ENTE</name>
<comment type="caution">
    <text evidence="4">The sequence shown here is derived from an EMBL/GenBank/DDBJ whole genome shotgun (WGS) entry which is preliminary data.</text>
</comment>
<reference evidence="5" key="1">
    <citation type="submission" date="2016-09" db="EMBL/GenBank/DDBJ databases">
        <authorList>
            <person name="Gulvik C.A."/>
        </authorList>
    </citation>
    <scope>NUCLEOTIDE SEQUENCE [LARGE SCALE GENOMIC DNA]</scope>
    <source>
        <strain evidence="5">LMG 8895</strain>
    </source>
</reference>
<feature type="domain" description="Beta-lactamase-related" evidence="3">
    <location>
        <begin position="22"/>
        <end position="307"/>
    </location>
</feature>
<dbReference type="RefSeq" id="WP_069661866.1">
    <property type="nucleotide sequence ID" value="NZ_JBHUJJ010000001.1"/>
</dbReference>
<keyword evidence="5" id="KW-1185">Reference proteome</keyword>
<dbReference type="InterPro" id="IPR001466">
    <property type="entry name" value="Beta-lactam-related"/>
</dbReference>
<dbReference type="Gene3D" id="3.40.710.10">
    <property type="entry name" value="DD-peptidase/beta-lactamase superfamily"/>
    <property type="match status" value="1"/>
</dbReference>
<sequence>MAYEYFNKFMNYYEENDYLQGNLLIWHKGSIVHNKSYGLSNIEMNVANSCEKKFKIASLTKAFTAMITLRLHDLGLLNIYDSVQKYLPLLKRYEPVTIYHCLTCSSGIPDFANKLDYWDKDMRIPNNISNIIDNIYLEGLNFAPGTAYEYSSTGYLVITKIIEEVTKSRYDIVLKKYILNPLGMEDSGCMNNIDIVRNLVESYGFWIDEIQSAKTDMSFPTGAAGMYSTTTDLLKWGKAIIEKRLLSEELYQVYESVNQETYACGWDITTIGQSKILQHQGDLDGFVTSIKICREEDLIVIFLSNQEIIPVTTITKKIVEHVLGKAFSVPLLKEISISKEILLRVVNRYHYSDTVNSEKMDLEVTLVGEQLFLCCTKRYNIQYKFRLNCFYDETKNVVLKAEKINERLVFAPNRKPTYIMLNGEKFTLNPY</sequence>
<organism evidence="4 5">
    <name type="scientific">Enterococcus termitis</name>
    <dbReference type="NCBI Taxonomy" id="332950"/>
    <lineage>
        <taxon>Bacteria</taxon>
        <taxon>Bacillati</taxon>
        <taxon>Bacillota</taxon>
        <taxon>Bacilli</taxon>
        <taxon>Lactobacillales</taxon>
        <taxon>Enterococcaceae</taxon>
        <taxon>Enterococcus</taxon>
    </lineage>
</organism>
<dbReference type="GO" id="GO:0016020">
    <property type="term" value="C:membrane"/>
    <property type="evidence" value="ECO:0007669"/>
    <property type="project" value="UniProtKB-SubCell"/>
</dbReference>
<dbReference type="PANTHER" id="PTHR46825:SF11">
    <property type="entry name" value="PENICILLIN-BINDING PROTEIN 4"/>
    <property type="match status" value="1"/>
</dbReference>
<dbReference type="EMBL" id="MIJY01000001">
    <property type="protein sequence ID" value="OEG20556.1"/>
    <property type="molecule type" value="Genomic_DNA"/>
</dbReference>
<keyword evidence="2" id="KW-0472">Membrane</keyword>
<dbReference type="AlphaFoldDB" id="A0A1E5H6T0"/>
<evidence type="ECO:0000313" key="4">
    <source>
        <dbReference type="EMBL" id="OEG20556.1"/>
    </source>
</evidence>
<evidence type="ECO:0000313" key="5">
    <source>
        <dbReference type="Proteomes" id="UP000095094"/>
    </source>
</evidence>
<evidence type="ECO:0000256" key="2">
    <source>
        <dbReference type="ARBA" id="ARBA00023136"/>
    </source>
</evidence>
<gene>
    <name evidence="4" type="ORF">BCR25_01685</name>
</gene>
<accession>A0A1E5H6T0</accession>
<dbReference type="Pfam" id="PF00144">
    <property type="entry name" value="Beta-lactamase"/>
    <property type="match status" value="1"/>
</dbReference>